<evidence type="ECO:0000259" key="11">
    <source>
        <dbReference type="PROSITE" id="PS51379"/>
    </source>
</evidence>
<dbReference type="AlphaFoldDB" id="A0A1M4VFK8"/>
<feature type="domain" description="4Fe-4S" evidence="12">
    <location>
        <begin position="33"/>
        <end position="92"/>
    </location>
</feature>
<proteinExistence type="inferred from homology"/>
<evidence type="ECO:0000313" key="13">
    <source>
        <dbReference type="EMBL" id="SHE67814.1"/>
    </source>
</evidence>
<comment type="subunit">
    <text evidence="10">The complex is composed of six subunits: RnfA, RnfB, RnfC, RnfD, RnfE and RnfG.</text>
</comment>
<dbReference type="Gene3D" id="1.10.15.40">
    <property type="entry name" value="Electron transport complex subunit B, putative Fe-S cluster"/>
    <property type="match status" value="1"/>
</dbReference>
<feature type="region of interest" description="Hydrophobic" evidence="10">
    <location>
        <begin position="1"/>
        <end position="27"/>
    </location>
</feature>
<sequence>MTGELLTPVFWLGILGLLFGGGLAYASKVFAVEVDPKVPLLKDALPGANCGGCGYPGCDAFAVALAAGEAPVNGCPVGGSETAEKIADILGAAAETGERMIARVICNGTFENAKDRSNYYGVMDCREANIASGGNKGCQYGCMGLGTCERVCPFDAIHIKESGVAVVEPDKCTACGKCIDACPKMVIALVPASKGVHIDCNSKDKGKDVKASCSVGCIGCQICVKNCPEKTISFANNLAKIEYEGCTECQVCVQKCPTKAINSQLEKLKEEKQAQ</sequence>
<keyword evidence="14" id="KW-1185">Reference proteome</keyword>
<dbReference type="Pfam" id="PF04060">
    <property type="entry name" value="FeS"/>
    <property type="match status" value="1"/>
</dbReference>
<dbReference type="PANTHER" id="PTHR43560">
    <property type="entry name" value="ION-TRANSLOCATING OXIDOREDUCTASE COMPLEX SUBUNIT B"/>
    <property type="match status" value="1"/>
</dbReference>
<comment type="caution">
    <text evidence="10">Lacks conserved residue(s) required for the propagation of feature annotation.</text>
</comment>
<feature type="domain" description="4Fe-4S ferredoxin-type" evidence="11">
    <location>
        <begin position="207"/>
        <end position="236"/>
    </location>
</feature>
<evidence type="ECO:0000256" key="5">
    <source>
        <dbReference type="ARBA" id="ARBA00022967"/>
    </source>
</evidence>
<evidence type="ECO:0000259" key="12">
    <source>
        <dbReference type="PROSITE" id="PS51656"/>
    </source>
</evidence>
<evidence type="ECO:0000256" key="10">
    <source>
        <dbReference type="HAMAP-Rule" id="MF_00463"/>
    </source>
</evidence>
<dbReference type="OrthoDB" id="9789936at2"/>
<dbReference type="PROSITE" id="PS00198">
    <property type="entry name" value="4FE4S_FER_1"/>
    <property type="match status" value="2"/>
</dbReference>
<dbReference type="InterPro" id="IPR007202">
    <property type="entry name" value="4Fe-4S_dom"/>
</dbReference>
<accession>A0A1M4VFK8</accession>
<evidence type="ECO:0000256" key="6">
    <source>
        <dbReference type="ARBA" id="ARBA00022982"/>
    </source>
</evidence>
<keyword evidence="1 10" id="KW-0813">Transport</keyword>
<keyword evidence="5 10" id="KW-1278">Translocase</keyword>
<organism evidence="13 14">
    <name type="scientific">Alkalibacter saccharofermentans DSM 14828</name>
    <dbReference type="NCBI Taxonomy" id="1120975"/>
    <lineage>
        <taxon>Bacteria</taxon>
        <taxon>Bacillati</taxon>
        <taxon>Bacillota</taxon>
        <taxon>Clostridia</taxon>
        <taxon>Eubacteriales</taxon>
        <taxon>Eubacteriaceae</taxon>
        <taxon>Alkalibacter</taxon>
    </lineage>
</organism>
<dbReference type="InterPro" id="IPR017900">
    <property type="entry name" value="4Fe4S_Fe_S_CS"/>
</dbReference>
<evidence type="ECO:0000256" key="3">
    <source>
        <dbReference type="ARBA" id="ARBA00022723"/>
    </source>
</evidence>
<dbReference type="GO" id="GO:0051539">
    <property type="term" value="F:4 iron, 4 sulfur cluster binding"/>
    <property type="evidence" value="ECO:0007669"/>
    <property type="project" value="UniProtKB-UniRule"/>
</dbReference>
<keyword evidence="3 10" id="KW-0479">Metal-binding</keyword>
<dbReference type="GO" id="GO:0005886">
    <property type="term" value="C:plasma membrane"/>
    <property type="evidence" value="ECO:0007669"/>
    <property type="project" value="UniProtKB-SubCell"/>
</dbReference>
<dbReference type="CDD" id="cd10549">
    <property type="entry name" value="MtMvhB_like"/>
    <property type="match status" value="1"/>
</dbReference>
<feature type="binding site" evidence="10">
    <location>
        <position position="148"/>
    </location>
    <ligand>
        <name>[4Fe-4S] cluster</name>
        <dbReference type="ChEBI" id="CHEBI:49883"/>
        <label>2</label>
    </ligand>
</feature>
<feature type="binding site" evidence="10">
    <location>
        <position position="172"/>
    </location>
    <ligand>
        <name>[4Fe-4S] cluster</name>
        <dbReference type="ChEBI" id="CHEBI:49883"/>
        <label>3</label>
    </ligand>
</feature>
<dbReference type="InterPro" id="IPR010207">
    <property type="entry name" value="Elect_transpt_cplx_RnfB/RsxB"/>
</dbReference>
<evidence type="ECO:0000256" key="2">
    <source>
        <dbReference type="ARBA" id="ARBA00022485"/>
    </source>
</evidence>
<evidence type="ECO:0000256" key="4">
    <source>
        <dbReference type="ARBA" id="ARBA00022737"/>
    </source>
</evidence>
<dbReference type="EC" id="7.-.-.-" evidence="10"/>
<dbReference type="Pfam" id="PF13187">
    <property type="entry name" value="Fer4_9"/>
    <property type="match status" value="1"/>
</dbReference>
<feature type="binding site" evidence="10">
    <location>
        <position position="50"/>
    </location>
    <ligand>
        <name>[4Fe-4S] cluster</name>
        <dbReference type="ChEBI" id="CHEBI:49883"/>
        <label>1</label>
    </ligand>
</feature>
<keyword evidence="7 10" id="KW-0408">Iron</keyword>
<dbReference type="PROSITE" id="PS51656">
    <property type="entry name" value="4FE4S"/>
    <property type="match status" value="1"/>
</dbReference>
<dbReference type="Proteomes" id="UP000184251">
    <property type="component" value="Unassembled WGS sequence"/>
</dbReference>
<feature type="domain" description="4Fe-4S ferredoxin-type" evidence="11">
    <location>
        <begin position="237"/>
        <end position="266"/>
    </location>
</feature>
<keyword evidence="2 10" id="KW-0004">4Fe-4S</keyword>
<feature type="binding site" evidence="10">
    <location>
        <position position="138"/>
    </location>
    <ligand>
        <name>[4Fe-4S] cluster</name>
        <dbReference type="ChEBI" id="CHEBI:49883"/>
        <label>2</label>
    </ligand>
</feature>
<dbReference type="EMBL" id="FQTU01000005">
    <property type="protein sequence ID" value="SHE67814.1"/>
    <property type="molecule type" value="Genomic_DNA"/>
</dbReference>
<feature type="binding site" evidence="10">
    <location>
        <position position="178"/>
    </location>
    <ligand>
        <name>[4Fe-4S] cluster</name>
        <dbReference type="ChEBI" id="CHEBI:49883"/>
        <label>3</label>
    </ligand>
</feature>
<comment type="cofactor">
    <cofactor evidence="10">
        <name>[4Fe-4S] cluster</name>
        <dbReference type="ChEBI" id="CHEBI:49883"/>
    </cofactor>
    <text evidence="10">Binds 3 [4Fe-4S] clusters.</text>
</comment>
<dbReference type="InterPro" id="IPR050395">
    <property type="entry name" value="4Fe4S_Ferredoxin_RnfB"/>
</dbReference>
<feature type="binding site" evidence="10">
    <location>
        <position position="75"/>
    </location>
    <ligand>
        <name>[4Fe-4S] cluster</name>
        <dbReference type="ChEBI" id="CHEBI:49883"/>
        <label>1</label>
    </ligand>
</feature>
<feature type="binding site" evidence="10">
    <location>
        <position position="175"/>
    </location>
    <ligand>
        <name>[4Fe-4S] cluster</name>
        <dbReference type="ChEBI" id="CHEBI:49883"/>
        <label>3</label>
    </ligand>
</feature>
<keyword evidence="10" id="KW-1003">Cell membrane</keyword>
<keyword evidence="8 10" id="KW-0411">Iron-sulfur</keyword>
<keyword evidence="4 10" id="KW-0677">Repeat</keyword>
<dbReference type="STRING" id="1120975.SAMN02746064_00979"/>
<feature type="domain" description="4Fe-4S ferredoxin-type" evidence="11">
    <location>
        <begin position="142"/>
        <end position="162"/>
    </location>
</feature>
<dbReference type="RefSeq" id="WP_073269967.1">
    <property type="nucleotide sequence ID" value="NZ_FQTU01000005.1"/>
</dbReference>
<keyword evidence="6 10" id="KW-0249">Electron transport</keyword>
<evidence type="ECO:0000313" key="14">
    <source>
        <dbReference type="Proteomes" id="UP000184251"/>
    </source>
</evidence>
<feature type="binding site" evidence="10">
    <location>
        <position position="152"/>
    </location>
    <ligand>
        <name>[4Fe-4S] cluster</name>
        <dbReference type="ChEBI" id="CHEBI:49883"/>
        <label>3</label>
    </ligand>
</feature>
<dbReference type="GO" id="GO:0046872">
    <property type="term" value="F:metal ion binding"/>
    <property type="evidence" value="ECO:0007669"/>
    <property type="project" value="UniProtKB-KW"/>
</dbReference>
<dbReference type="HAMAP" id="MF_00463">
    <property type="entry name" value="RsxB_RnfB"/>
    <property type="match status" value="1"/>
</dbReference>
<dbReference type="GO" id="GO:0022900">
    <property type="term" value="P:electron transport chain"/>
    <property type="evidence" value="ECO:0007669"/>
    <property type="project" value="UniProtKB-UniRule"/>
</dbReference>
<dbReference type="Gene3D" id="3.30.70.20">
    <property type="match status" value="2"/>
</dbReference>
<evidence type="ECO:0000256" key="9">
    <source>
        <dbReference type="ARBA" id="ARBA00023136"/>
    </source>
</evidence>
<comment type="similarity">
    <text evidence="10">Belongs to the 4Fe4S bacterial-type ferredoxin family. RnfB subfamily.</text>
</comment>
<reference evidence="13 14" key="1">
    <citation type="submission" date="2016-11" db="EMBL/GenBank/DDBJ databases">
        <authorList>
            <person name="Jaros S."/>
            <person name="Januszkiewicz K."/>
            <person name="Wedrychowicz H."/>
        </authorList>
    </citation>
    <scope>NUCLEOTIDE SEQUENCE [LARGE SCALE GENOMIC DNA]</scope>
    <source>
        <strain evidence="13 14">DSM 14828</strain>
    </source>
</reference>
<dbReference type="NCBIfam" id="TIGR01944">
    <property type="entry name" value="rnfB"/>
    <property type="match status" value="1"/>
</dbReference>
<feature type="binding site" evidence="10">
    <location>
        <position position="142"/>
    </location>
    <ligand>
        <name>[4Fe-4S] cluster</name>
        <dbReference type="ChEBI" id="CHEBI:49883"/>
        <label>2</label>
    </ligand>
</feature>
<keyword evidence="9 10" id="KW-0472">Membrane</keyword>
<comment type="subcellular location">
    <subcellularLocation>
        <location evidence="10">Cell membrane</location>
    </subcellularLocation>
</comment>
<feature type="domain" description="4Fe-4S ferredoxin-type" evidence="11">
    <location>
        <begin position="163"/>
        <end position="192"/>
    </location>
</feature>
<dbReference type="PROSITE" id="PS51379">
    <property type="entry name" value="4FE4S_FER_2"/>
    <property type="match status" value="4"/>
</dbReference>
<name>A0A1M4VFK8_9FIRM</name>
<dbReference type="SUPFAM" id="SSF54862">
    <property type="entry name" value="4Fe-4S ferredoxins"/>
    <property type="match status" value="1"/>
</dbReference>
<gene>
    <name evidence="10" type="primary">rnfB</name>
    <name evidence="13" type="ORF">SAMN02746064_00979</name>
</gene>
<feature type="binding site" evidence="10">
    <location>
        <position position="58"/>
    </location>
    <ligand>
        <name>[4Fe-4S] cluster</name>
        <dbReference type="ChEBI" id="CHEBI:49883"/>
        <label>1</label>
    </ligand>
</feature>
<dbReference type="PANTHER" id="PTHR43560:SF1">
    <property type="entry name" value="ION-TRANSLOCATING OXIDOREDUCTASE COMPLEX SUBUNIT B"/>
    <property type="match status" value="1"/>
</dbReference>
<evidence type="ECO:0000256" key="1">
    <source>
        <dbReference type="ARBA" id="ARBA00022448"/>
    </source>
</evidence>
<evidence type="ECO:0000256" key="8">
    <source>
        <dbReference type="ARBA" id="ARBA00023014"/>
    </source>
</evidence>
<dbReference type="InterPro" id="IPR017896">
    <property type="entry name" value="4Fe4S_Fe-S-bd"/>
</dbReference>
<evidence type="ECO:0000256" key="7">
    <source>
        <dbReference type="ARBA" id="ARBA00023004"/>
    </source>
</evidence>
<comment type="function">
    <text evidence="10">Part of a membrane-bound complex that couples electron transfer with translocation of ions across the membrane.</text>
</comment>
<feature type="binding site" evidence="10">
    <location>
        <position position="182"/>
    </location>
    <ligand>
        <name>[4Fe-4S] cluster</name>
        <dbReference type="ChEBI" id="CHEBI:49883"/>
        <label>2</label>
    </ligand>
</feature>
<dbReference type="GO" id="GO:0009055">
    <property type="term" value="F:electron transfer activity"/>
    <property type="evidence" value="ECO:0007669"/>
    <property type="project" value="InterPro"/>
</dbReference>
<dbReference type="Pfam" id="PF12838">
    <property type="entry name" value="Fer4_7"/>
    <property type="match status" value="1"/>
</dbReference>
<feature type="binding site" evidence="10">
    <location>
        <position position="53"/>
    </location>
    <ligand>
        <name>[4Fe-4S] cluster</name>
        <dbReference type="ChEBI" id="CHEBI:49883"/>
        <label>1</label>
    </ligand>
</feature>
<protein>
    <recommendedName>
        <fullName evidence="10">Ion-translocating oxidoreductase complex subunit B</fullName>
        <ecNumber evidence="10">7.-.-.-</ecNumber>
    </recommendedName>
    <alternativeName>
        <fullName evidence="10">Rnf electron transport complex subunit B</fullName>
    </alternativeName>
</protein>